<evidence type="ECO:0000256" key="4">
    <source>
        <dbReference type="ARBA" id="ARBA00022723"/>
    </source>
</evidence>
<dbReference type="InterPro" id="IPR029060">
    <property type="entry name" value="PIN-like_dom_sf"/>
</dbReference>
<dbReference type="InterPro" id="IPR022907">
    <property type="entry name" value="VapC_family"/>
</dbReference>
<reference evidence="10 11" key="1">
    <citation type="submission" date="2016-03" db="EMBL/GenBank/DDBJ databases">
        <authorList>
            <person name="Ploux O."/>
        </authorList>
    </citation>
    <scope>NUCLEOTIDE SEQUENCE [LARGE SCALE GENOMIC DNA]</scope>
    <source>
        <strain evidence="10 11">R-45378</strain>
    </source>
</reference>
<accession>A0A177NPR8</accession>
<keyword evidence="6 8" id="KW-0460">Magnesium</keyword>
<comment type="similarity">
    <text evidence="7 8">Belongs to the PINc/VapC protein family.</text>
</comment>
<dbReference type="PANTHER" id="PTHR33653:SF1">
    <property type="entry name" value="RIBONUCLEASE VAPC2"/>
    <property type="match status" value="1"/>
</dbReference>
<dbReference type="AlphaFoldDB" id="A0A177NPR8"/>
<keyword evidence="4 8" id="KW-0479">Metal-binding</keyword>
<dbReference type="Proteomes" id="UP000077857">
    <property type="component" value="Unassembled WGS sequence"/>
</dbReference>
<evidence type="ECO:0000256" key="5">
    <source>
        <dbReference type="ARBA" id="ARBA00022801"/>
    </source>
</evidence>
<keyword evidence="2 8" id="KW-1277">Toxin-antitoxin system</keyword>
<evidence type="ECO:0000256" key="7">
    <source>
        <dbReference type="ARBA" id="ARBA00038093"/>
    </source>
</evidence>
<dbReference type="PANTHER" id="PTHR33653">
    <property type="entry name" value="RIBONUCLEASE VAPC2"/>
    <property type="match status" value="1"/>
</dbReference>
<evidence type="ECO:0000256" key="1">
    <source>
        <dbReference type="ARBA" id="ARBA00001946"/>
    </source>
</evidence>
<comment type="cofactor">
    <cofactor evidence="1 8">
        <name>Mg(2+)</name>
        <dbReference type="ChEBI" id="CHEBI:18420"/>
    </cofactor>
</comment>
<evidence type="ECO:0000259" key="9">
    <source>
        <dbReference type="Pfam" id="PF01850"/>
    </source>
</evidence>
<evidence type="ECO:0000256" key="2">
    <source>
        <dbReference type="ARBA" id="ARBA00022649"/>
    </source>
</evidence>
<dbReference type="Gene3D" id="3.40.50.1010">
    <property type="entry name" value="5'-nuclease"/>
    <property type="match status" value="1"/>
</dbReference>
<gene>
    <name evidence="8" type="primary">vapC</name>
    <name evidence="10" type="ORF">A1507_07110</name>
</gene>
<dbReference type="EMBL" id="LUUJ01000049">
    <property type="protein sequence ID" value="OAI19323.1"/>
    <property type="molecule type" value="Genomic_DNA"/>
</dbReference>
<dbReference type="GO" id="GO:0016787">
    <property type="term" value="F:hydrolase activity"/>
    <property type="evidence" value="ECO:0007669"/>
    <property type="project" value="UniProtKB-KW"/>
</dbReference>
<feature type="binding site" evidence="8">
    <location>
        <position position="99"/>
    </location>
    <ligand>
        <name>Mg(2+)</name>
        <dbReference type="ChEBI" id="CHEBI:18420"/>
    </ligand>
</feature>
<evidence type="ECO:0000256" key="8">
    <source>
        <dbReference type="HAMAP-Rule" id="MF_00265"/>
    </source>
</evidence>
<keyword evidence="5 8" id="KW-0378">Hydrolase</keyword>
<dbReference type="GO" id="GO:0000287">
    <property type="term" value="F:magnesium ion binding"/>
    <property type="evidence" value="ECO:0007669"/>
    <property type="project" value="UniProtKB-UniRule"/>
</dbReference>
<dbReference type="RefSeq" id="WP_064039521.1">
    <property type="nucleotide sequence ID" value="NZ_LUUJ01000049.1"/>
</dbReference>
<dbReference type="CDD" id="cd18746">
    <property type="entry name" value="PIN_VapC4-5_FitB-like"/>
    <property type="match status" value="1"/>
</dbReference>
<dbReference type="EC" id="3.1.-.-" evidence="8"/>
<evidence type="ECO:0000256" key="3">
    <source>
        <dbReference type="ARBA" id="ARBA00022722"/>
    </source>
</evidence>
<dbReference type="HAMAP" id="MF_00265">
    <property type="entry name" value="VapC_Nob1"/>
    <property type="match status" value="1"/>
</dbReference>
<evidence type="ECO:0000313" key="11">
    <source>
        <dbReference type="Proteomes" id="UP000077857"/>
    </source>
</evidence>
<comment type="function">
    <text evidence="8">Toxic component of a toxin-antitoxin (TA) system. An RNase.</text>
</comment>
<feature type="domain" description="PIN" evidence="9">
    <location>
        <begin position="2"/>
        <end position="117"/>
    </location>
</feature>
<keyword evidence="8" id="KW-0800">Toxin</keyword>
<feature type="binding site" evidence="8">
    <location>
        <position position="5"/>
    </location>
    <ligand>
        <name>Mg(2+)</name>
        <dbReference type="ChEBI" id="CHEBI:18420"/>
    </ligand>
</feature>
<dbReference type="SUPFAM" id="SSF88723">
    <property type="entry name" value="PIN domain-like"/>
    <property type="match status" value="1"/>
</dbReference>
<dbReference type="Pfam" id="PF01850">
    <property type="entry name" value="PIN"/>
    <property type="match status" value="1"/>
</dbReference>
<sequence>MYLLDTNIVSELRKPKPHGGVVAWLQTIDDRQLFISAVTIGEIQAGIELTRDQDQDKARQIERWLDLLAGVYQVLAMDAAVFRCWVKLMHKTSDTLYEDAMIAATARIHGLTVVTRNVADFRGFGVGLLNPFEPF</sequence>
<dbReference type="InterPro" id="IPR050556">
    <property type="entry name" value="Type_II_TA_system_RNase"/>
</dbReference>
<evidence type="ECO:0000256" key="6">
    <source>
        <dbReference type="ARBA" id="ARBA00022842"/>
    </source>
</evidence>
<comment type="caution">
    <text evidence="10">The sequence shown here is derived from an EMBL/GenBank/DDBJ whole genome shotgun (WGS) entry which is preliminary data.</text>
</comment>
<dbReference type="GO" id="GO:0090729">
    <property type="term" value="F:toxin activity"/>
    <property type="evidence" value="ECO:0007669"/>
    <property type="project" value="UniProtKB-KW"/>
</dbReference>
<keyword evidence="3 8" id="KW-0540">Nuclease</keyword>
<dbReference type="OrthoDB" id="9804823at2"/>
<dbReference type="InterPro" id="IPR002716">
    <property type="entry name" value="PIN_dom"/>
</dbReference>
<organism evidence="10 11">
    <name type="scientific">Methylomonas koyamae</name>
    <dbReference type="NCBI Taxonomy" id="702114"/>
    <lineage>
        <taxon>Bacteria</taxon>
        <taxon>Pseudomonadati</taxon>
        <taxon>Pseudomonadota</taxon>
        <taxon>Gammaproteobacteria</taxon>
        <taxon>Methylococcales</taxon>
        <taxon>Methylococcaceae</taxon>
        <taxon>Methylomonas</taxon>
    </lineage>
</organism>
<evidence type="ECO:0000313" key="10">
    <source>
        <dbReference type="EMBL" id="OAI19323.1"/>
    </source>
</evidence>
<name>A0A177NPR8_9GAMM</name>
<dbReference type="GO" id="GO:0004540">
    <property type="term" value="F:RNA nuclease activity"/>
    <property type="evidence" value="ECO:0007669"/>
    <property type="project" value="InterPro"/>
</dbReference>
<protein>
    <recommendedName>
        <fullName evidence="8">Ribonuclease VapC</fullName>
        <shortName evidence="8">RNase VapC</shortName>
        <ecNumber evidence="8">3.1.-.-</ecNumber>
    </recommendedName>
    <alternativeName>
        <fullName evidence="8">Toxin VapC</fullName>
    </alternativeName>
</protein>
<proteinExistence type="inferred from homology"/>